<evidence type="ECO:0000313" key="5">
    <source>
        <dbReference type="Proteomes" id="UP000622860"/>
    </source>
</evidence>
<keyword evidence="5" id="KW-1185">Reference proteome</keyword>
<dbReference type="RefSeq" id="WP_188454060.1">
    <property type="nucleotide sequence ID" value="NZ_BMFR01000002.1"/>
</dbReference>
<dbReference type="Gene3D" id="3.40.109.10">
    <property type="entry name" value="NADH Oxidase"/>
    <property type="match status" value="1"/>
</dbReference>
<accession>A0A917H3V6</accession>
<feature type="domain" description="Nitroreductase" evidence="3">
    <location>
        <begin position="20"/>
        <end position="160"/>
    </location>
</feature>
<comment type="similarity">
    <text evidence="1">Belongs to the nitroreductase family.</text>
</comment>
<dbReference type="InterPro" id="IPR000415">
    <property type="entry name" value="Nitroreductase-like"/>
</dbReference>
<dbReference type="EMBL" id="BMFR01000002">
    <property type="protein sequence ID" value="GGG66764.1"/>
    <property type="molecule type" value="Genomic_DNA"/>
</dbReference>
<name>A0A917H3V6_9BACI</name>
<proteinExistence type="inferred from homology"/>
<reference evidence="4" key="2">
    <citation type="submission" date="2020-09" db="EMBL/GenBank/DDBJ databases">
        <authorList>
            <person name="Sun Q."/>
            <person name="Zhou Y."/>
        </authorList>
    </citation>
    <scope>NUCLEOTIDE SEQUENCE</scope>
    <source>
        <strain evidence="4">CGMCC 1.12754</strain>
    </source>
</reference>
<evidence type="ECO:0000259" key="3">
    <source>
        <dbReference type="Pfam" id="PF00881"/>
    </source>
</evidence>
<evidence type="ECO:0000313" key="4">
    <source>
        <dbReference type="EMBL" id="GGG66764.1"/>
    </source>
</evidence>
<gene>
    <name evidence="4" type="ORF">GCM10011398_08020</name>
</gene>
<sequence length="195" mass="22246">MFEVKEFRKAAHDIDPIYVKRWSPRAFMNKEVPKDILYSVFEAARWAPSAANIQPWRFITAQNEEERKKFLSFIYEGNIAWCEKAPVLVAVVSKTDSTFTGGHNPSHAFDTGAAWGYLALEAARKGLVSHAMGGFDHEKAKKVLNIPENYDIHAIIALGYQGEKDLLLEQYQEREKPSDRNEVGAFMFEGTFQEK</sequence>
<dbReference type="InterPro" id="IPR029479">
    <property type="entry name" value="Nitroreductase"/>
</dbReference>
<dbReference type="PANTHER" id="PTHR43673:SF10">
    <property type="entry name" value="NADH DEHYDROGENASE_NAD(P)H NITROREDUCTASE XCC3605-RELATED"/>
    <property type="match status" value="1"/>
</dbReference>
<evidence type="ECO:0000256" key="1">
    <source>
        <dbReference type="ARBA" id="ARBA00007118"/>
    </source>
</evidence>
<dbReference type="Pfam" id="PF00881">
    <property type="entry name" value="Nitroreductase"/>
    <property type="match status" value="1"/>
</dbReference>
<evidence type="ECO:0000256" key="2">
    <source>
        <dbReference type="ARBA" id="ARBA00023002"/>
    </source>
</evidence>
<keyword evidence="2" id="KW-0560">Oxidoreductase</keyword>
<dbReference type="CDD" id="cd02138">
    <property type="entry name" value="TdsD-like"/>
    <property type="match status" value="1"/>
</dbReference>
<dbReference type="AlphaFoldDB" id="A0A917H3V6"/>
<dbReference type="SUPFAM" id="SSF55469">
    <property type="entry name" value="FMN-dependent nitroreductase-like"/>
    <property type="match status" value="1"/>
</dbReference>
<comment type="caution">
    <text evidence="4">The sequence shown here is derived from an EMBL/GenBank/DDBJ whole genome shotgun (WGS) entry which is preliminary data.</text>
</comment>
<dbReference type="PANTHER" id="PTHR43673">
    <property type="entry name" value="NAD(P)H NITROREDUCTASE YDGI-RELATED"/>
    <property type="match status" value="1"/>
</dbReference>
<organism evidence="4 5">
    <name type="scientific">Virgibacillus oceani</name>
    <dbReference type="NCBI Taxonomy" id="1479511"/>
    <lineage>
        <taxon>Bacteria</taxon>
        <taxon>Bacillati</taxon>
        <taxon>Bacillota</taxon>
        <taxon>Bacilli</taxon>
        <taxon>Bacillales</taxon>
        <taxon>Bacillaceae</taxon>
        <taxon>Virgibacillus</taxon>
    </lineage>
</organism>
<dbReference type="GO" id="GO:0016491">
    <property type="term" value="F:oxidoreductase activity"/>
    <property type="evidence" value="ECO:0007669"/>
    <property type="project" value="UniProtKB-KW"/>
</dbReference>
<reference evidence="4" key="1">
    <citation type="journal article" date="2014" name="Int. J. Syst. Evol. Microbiol.">
        <title>Complete genome sequence of Corynebacterium casei LMG S-19264T (=DSM 44701T), isolated from a smear-ripened cheese.</title>
        <authorList>
            <consortium name="US DOE Joint Genome Institute (JGI-PGF)"/>
            <person name="Walter F."/>
            <person name="Albersmeier A."/>
            <person name="Kalinowski J."/>
            <person name="Ruckert C."/>
        </authorList>
    </citation>
    <scope>NUCLEOTIDE SEQUENCE</scope>
    <source>
        <strain evidence="4">CGMCC 1.12754</strain>
    </source>
</reference>
<dbReference type="Proteomes" id="UP000622860">
    <property type="component" value="Unassembled WGS sequence"/>
</dbReference>
<protein>
    <submittedName>
        <fullName evidence="4">Nitroreductase</fullName>
    </submittedName>
</protein>